<evidence type="ECO:0000313" key="3">
    <source>
        <dbReference type="Proteomes" id="UP000306544"/>
    </source>
</evidence>
<accession>A0A5R9AM62</accession>
<dbReference type="GO" id="GO:0008324">
    <property type="term" value="F:monoatomic cation transmembrane transporter activity"/>
    <property type="evidence" value="ECO:0007669"/>
    <property type="project" value="InterPro"/>
</dbReference>
<dbReference type="Pfam" id="PF01899">
    <property type="entry name" value="MNHE"/>
    <property type="match status" value="1"/>
</dbReference>
<name>A0A5R9AM62_9MICC</name>
<keyword evidence="1" id="KW-0472">Membrane</keyword>
<feature type="transmembrane region" description="Helical" evidence="1">
    <location>
        <begin position="6"/>
        <end position="27"/>
    </location>
</feature>
<dbReference type="AlphaFoldDB" id="A0A5R9AM62"/>
<evidence type="ECO:0000313" key="2">
    <source>
        <dbReference type="EMBL" id="TLP79850.1"/>
    </source>
</evidence>
<feature type="transmembrane region" description="Helical" evidence="1">
    <location>
        <begin position="68"/>
        <end position="87"/>
    </location>
</feature>
<keyword evidence="1" id="KW-0812">Transmembrane</keyword>
<dbReference type="InterPro" id="IPR002758">
    <property type="entry name" value="Cation_antiport_E"/>
</dbReference>
<proteinExistence type="predicted"/>
<dbReference type="GO" id="GO:0016020">
    <property type="term" value="C:membrane"/>
    <property type="evidence" value="ECO:0007669"/>
    <property type="project" value="InterPro"/>
</dbReference>
<dbReference type="EMBL" id="VAWA01000001">
    <property type="protein sequence ID" value="TLP79850.1"/>
    <property type="molecule type" value="Genomic_DNA"/>
</dbReference>
<reference evidence="2 3" key="1">
    <citation type="submission" date="2019-05" db="EMBL/GenBank/DDBJ databases">
        <title>Nesterenkonia sp. GY239, isolated from the Southern Atlantic Ocean.</title>
        <authorList>
            <person name="Zhang G."/>
        </authorList>
    </citation>
    <scope>NUCLEOTIDE SEQUENCE [LARGE SCALE GENOMIC DNA]</scope>
    <source>
        <strain evidence="2 3">GY239</strain>
    </source>
</reference>
<organism evidence="2 3">
    <name type="scientific">Nesterenkonia sphaerica</name>
    <dbReference type="NCBI Taxonomy" id="1804988"/>
    <lineage>
        <taxon>Bacteria</taxon>
        <taxon>Bacillati</taxon>
        <taxon>Actinomycetota</taxon>
        <taxon>Actinomycetes</taxon>
        <taxon>Micrococcales</taxon>
        <taxon>Micrococcaceae</taxon>
        <taxon>Nesterenkonia</taxon>
    </lineage>
</organism>
<protein>
    <submittedName>
        <fullName evidence="2">Uncharacterized protein</fullName>
    </submittedName>
</protein>
<dbReference type="OrthoDB" id="4773693at2"/>
<keyword evidence="3" id="KW-1185">Reference proteome</keyword>
<evidence type="ECO:0000256" key="1">
    <source>
        <dbReference type="SAM" id="Phobius"/>
    </source>
</evidence>
<gene>
    <name evidence="2" type="ORF">FEF27_00195</name>
</gene>
<dbReference type="Proteomes" id="UP000306544">
    <property type="component" value="Unassembled WGS sequence"/>
</dbReference>
<sequence length="184" mass="20420">MNVRMVMIWVVAASSRAAVLAGVWLGFTAASPDYAVYGLFSVASCTALSLWLLPPRGPVRVRRWPRRLWFSAVLGLWFGGQSVRGGVDVARRALRRPVRIDPAVVTAPIDLPEGHARQVAMVLMNLMPGSMIQRTTDRDGVTAQVTADRHTAEPVMVELHTLAAELDPARQWRQLQHRVRCAFD</sequence>
<comment type="caution">
    <text evidence="2">The sequence shown here is derived from an EMBL/GenBank/DDBJ whole genome shotgun (WGS) entry which is preliminary data.</text>
</comment>
<feature type="transmembrane region" description="Helical" evidence="1">
    <location>
        <begin position="34"/>
        <end position="53"/>
    </location>
</feature>
<dbReference type="RefSeq" id="WP_138168815.1">
    <property type="nucleotide sequence ID" value="NZ_VAWA01000001.1"/>
</dbReference>
<keyword evidence="1" id="KW-1133">Transmembrane helix</keyword>